<dbReference type="AlphaFoldDB" id="A0A8D8PTD1"/>
<dbReference type="GO" id="GO:0042393">
    <property type="term" value="F:histone binding"/>
    <property type="evidence" value="ECO:0007669"/>
    <property type="project" value="TreeGrafter"/>
</dbReference>
<organism evidence="10">
    <name type="scientific">Cacopsylla melanoneura</name>
    <dbReference type="NCBI Taxonomy" id="428564"/>
    <lineage>
        <taxon>Eukaryota</taxon>
        <taxon>Metazoa</taxon>
        <taxon>Ecdysozoa</taxon>
        <taxon>Arthropoda</taxon>
        <taxon>Hexapoda</taxon>
        <taxon>Insecta</taxon>
        <taxon>Pterygota</taxon>
        <taxon>Neoptera</taxon>
        <taxon>Paraneoptera</taxon>
        <taxon>Hemiptera</taxon>
        <taxon>Sternorrhyncha</taxon>
        <taxon>Psylloidea</taxon>
        <taxon>Psyllidae</taxon>
        <taxon>Psyllinae</taxon>
        <taxon>Cacopsylla</taxon>
    </lineage>
</organism>
<keyword evidence="3 6" id="KW-0863">Zinc-finger</keyword>
<dbReference type="InterPro" id="IPR013083">
    <property type="entry name" value="Znf_RING/FYVE/PHD"/>
</dbReference>
<dbReference type="GO" id="GO:0035861">
    <property type="term" value="C:site of double-strand break"/>
    <property type="evidence" value="ECO:0007669"/>
    <property type="project" value="TreeGrafter"/>
</dbReference>
<evidence type="ECO:0000256" key="6">
    <source>
        <dbReference type="PROSITE-ProRule" id="PRU00175"/>
    </source>
</evidence>
<dbReference type="Gene3D" id="3.30.40.10">
    <property type="entry name" value="Zinc/RING finger domain, C3HC4 (zinc finger)"/>
    <property type="match status" value="1"/>
</dbReference>
<feature type="coiled-coil region" evidence="7">
    <location>
        <begin position="67"/>
        <end position="140"/>
    </location>
</feature>
<evidence type="ECO:0000256" key="7">
    <source>
        <dbReference type="SAM" id="Coils"/>
    </source>
</evidence>
<evidence type="ECO:0000256" key="3">
    <source>
        <dbReference type="ARBA" id="ARBA00022771"/>
    </source>
</evidence>
<dbReference type="InterPro" id="IPR018957">
    <property type="entry name" value="Znf_C3HC4_RING-type"/>
</dbReference>
<dbReference type="SUPFAM" id="SSF57850">
    <property type="entry name" value="RING/U-box"/>
    <property type="match status" value="1"/>
</dbReference>
<keyword evidence="5" id="KW-0862">Zinc</keyword>
<dbReference type="InterPro" id="IPR017907">
    <property type="entry name" value="Znf_RING_CS"/>
</dbReference>
<dbReference type="GO" id="GO:0006302">
    <property type="term" value="P:double-strand break repair"/>
    <property type="evidence" value="ECO:0007669"/>
    <property type="project" value="TreeGrafter"/>
</dbReference>
<dbReference type="SMART" id="SM00184">
    <property type="entry name" value="RING"/>
    <property type="match status" value="1"/>
</dbReference>
<keyword evidence="4" id="KW-0833">Ubl conjugation pathway</keyword>
<keyword evidence="2" id="KW-0479">Metal-binding</keyword>
<evidence type="ECO:0000256" key="8">
    <source>
        <dbReference type="SAM" id="MobiDB-lite"/>
    </source>
</evidence>
<name>A0A8D8PTD1_9HEMI</name>
<evidence type="ECO:0000256" key="2">
    <source>
        <dbReference type="ARBA" id="ARBA00022723"/>
    </source>
</evidence>
<dbReference type="Pfam" id="PF00097">
    <property type="entry name" value="zf-C3HC4"/>
    <property type="match status" value="1"/>
</dbReference>
<dbReference type="GO" id="GO:0005634">
    <property type="term" value="C:nucleus"/>
    <property type="evidence" value="ECO:0007669"/>
    <property type="project" value="TreeGrafter"/>
</dbReference>
<dbReference type="GO" id="GO:0008270">
    <property type="term" value="F:zinc ion binding"/>
    <property type="evidence" value="ECO:0007669"/>
    <property type="project" value="UniProtKB-KW"/>
</dbReference>
<sequence>MSEKSNKENSNPLSLADNNTMNQNLEKQFEVRLKNQLKDQEKKITAKLFKIAQDKENIVRDDFQKTLEVANSVLHAKERELEEQKARDAAKIMDLEETLKTTVDKTTELNTLIEIMKKQMEEKQNELAAFGIEAEEKMKKAKFDHEAAMKTKDKLIQESKDYARHELVRVLETEFECVICNEMYVDAKILSSCAHAFCSRCITQWGNTRGQVLTCPTCRTPYTENCIKPFAMGRSVLDKIEDKLPEEILRRRNQLKQERR</sequence>
<reference evidence="10" key="1">
    <citation type="submission" date="2021-05" db="EMBL/GenBank/DDBJ databases">
        <authorList>
            <person name="Alioto T."/>
            <person name="Alioto T."/>
            <person name="Gomez Garrido J."/>
        </authorList>
    </citation>
    <scope>NUCLEOTIDE SEQUENCE</scope>
</reference>
<evidence type="ECO:0000256" key="1">
    <source>
        <dbReference type="ARBA" id="ARBA00022679"/>
    </source>
</evidence>
<feature type="domain" description="RING-type" evidence="9">
    <location>
        <begin position="177"/>
        <end position="219"/>
    </location>
</feature>
<protein>
    <submittedName>
        <fullName evidence="10">E3 ubiquitin-protein ligase RNF8</fullName>
    </submittedName>
</protein>
<keyword evidence="7" id="KW-0175">Coiled coil</keyword>
<dbReference type="PROSITE" id="PS00518">
    <property type="entry name" value="ZF_RING_1"/>
    <property type="match status" value="1"/>
</dbReference>
<dbReference type="PROSITE" id="PS50089">
    <property type="entry name" value="ZF_RING_2"/>
    <property type="match status" value="1"/>
</dbReference>
<keyword evidence="1" id="KW-0808">Transferase</keyword>
<feature type="compositionally biased region" description="Polar residues" evidence="8">
    <location>
        <begin position="8"/>
        <end position="21"/>
    </location>
</feature>
<proteinExistence type="predicted"/>
<dbReference type="GO" id="GO:0000151">
    <property type="term" value="C:ubiquitin ligase complex"/>
    <property type="evidence" value="ECO:0007669"/>
    <property type="project" value="TreeGrafter"/>
</dbReference>
<dbReference type="PANTHER" id="PTHR15067:SF4">
    <property type="entry name" value="E3 UBIQUITIN-PROTEIN LIGASE RNF8"/>
    <property type="match status" value="1"/>
</dbReference>
<evidence type="ECO:0000259" key="9">
    <source>
        <dbReference type="PROSITE" id="PS50089"/>
    </source>
</evidence>
<dbReference type="PANTHER" id="PTHR15067">
    <property type="entry name" value="E3 UBIQUITIN-PROTEIN LIGASE RNF8"/>
    <property type="match status" value="1"/>
</dbReference>
<dbReference type="EMBL" id="HBUF01027135">
    <property type="protein sequence ID" value="CAG6613300.1"/>
    <property type="molecule type" value="Transcribed_RNA"/>
</dbReference>
<dbReference type="GO" id="GO:0006511">
    <property type="term" value="P:ubiquitin-dependent protein catabolic process"/>
    <property type="evidence" value="ECO:0007669"/>
    <property type="project" value="TreeGrafter"/>
</dbReference>
<dbReference type="GO" id="GO:0005829">
    <property type="term" value="C:cytosol"/>
    <property type="evidence" value="ECO:0007669"/>
    <property type="project" value="TreeGrafter"/>
</dbReference>
<evidence type="ECO:0000256" key="5">
    <source>
        <dbReference type="ARBA" id="ARBA00022833"/>
    </source>
</evidence>
<dbReference type="GO" id="GO:0061630">
    <property type="term" value="F:ubiquitin protein ligase activity"/>
    <property type="evidence" value="ECO:0007669"/>
    <property type="project" value="TreeGrafter"/>
</dbReference>
<dbReference type="InterPro" id="IPR001841">
    <property type="entry name" value="Znf_RING"/>
</dbReference>
<feature type="region of interest" description="Disordered" evidence="8">
    <location>
        <begin position="1"/>
        <end position="21"/>
    </location>
</feature>
<dbReference type="GO" id="GO:0070936">
    <property type="term" value="P:protein K48-linked ubiquitination"/>
    <property type="evidence" value="ECO:0007669"/>
    <property type="project" value="TreeGrafter"/>
</dbReference>
<evidence type="ECO:0000313" key="10">
    <source>
        <dbReference type="EMBL" id="CAG6613300.1"/>
    </source>
</evidence>
<accession>A0A8D8PTD1</accession>
<evidence type="ECO:0000256" key="4">
    <source>
        <dbReference type="ARBA" id="ARBA00022786"/>
    </source>
</evidence>